<evidence type="ECO:0000256" key="2">
    <source>
        <dbReference type="ARBA" id="ARBA00012052"/>
    </source>
</evidence>
<dbReference type="InterPro" id="IPR004424">
    <property type="entry name" value="IspE"/>
</dbReference>
<feature type="binding site" evidence="9">
    <location>
        <begin position="124"/>
        <end position="134"/>
    </location>
    <ligand>
        <name>ATP</name>
        <dbReference type="ChEBI" id="CHEBI:30616"/>
    </ligand>
</feature>
<gene>
    <name evidence="9 12" type="primary">ispE</name>
    <name evidence="12" type="ORF">AAA083_08490</name>
</gene>
<dbReference type="InterPro" id="IPR013750">
    <property type="entry name" value="GHMP_kinase_C_dom"/>
</dbReference>
<keyword evidence="9" id="KW-0414">Isoprene biosynthesis</keyword>
<dbReference type="InterPro" id="IPR020568">
    <property type="entry name" value="Ribosomal_Su5_D2-typ_SF"/>
</dbReference>
<dbReference type="NCBIfam" id="TIGR00154">
    <property type="entry name" value="ispE"/>
    <property type="match status" value="1"/>
</dbReference>
<dbReference type="SUPFAM" id="SSF54211">
    <property type="entry name" value="Ribosomal protein S5 domain 2-like"/>
    <property type="match status" value="1"/>
</dbReference>
<reference evidence="12 13" key="1">
    <citation type="submission" date="2024-04" db="EMBL/GenBank/DDBJ databases">
        <title>Human intestinal bacterial collection.</title>
        <authorList>
            <person name="Pauvert C."/>
            <person name="Hitch T.C.A."/>
            <person name="Clavel T."/>
        </authorList>
    </citation>
    <scope>NUCLEOTIDE SEQUENCE [LARGE SCALE GENOMIC DNA]</scope>
    <source>
        <strain evidence="12 13">CLA-KB-H42</strain>
    </source>
</reference>
<keyword evidence="5 9" id="KW-0547">Nucleotide-binding</keyword>
<keyword evidence="6 9" id="KW-0418">Kinase</keyword>
<evidence type="ECO:0000256" key="5">
    <source>
        <dbReference type="ARBA" id="ARBA00022741"/>
    </source>
</evidence>
<dbReference type="Gene3D" id="3.30.70.890">
    <property type="entry name" value="GHMP kinase, C-terminal domain"/>
    <property type="match status" value="1"/>
</dbReference>
<feature type="active site" evidence="9">
    <location>
        <position position="29"/>
    </location>
</feature>
<keyword evidence="13" id="KW-1185">Reference proteome</keyword>
<dbReference type="Gene3D" id="3.30.230.10">
    <property type="match status" value="1"/>
</dbReference>
<evidence type="ECO:0000256" key="3">
    <source>
        <dbReference type="ARBA" id="ARBA00017473"/>
    </source>
</evidence>
<dbReference type="RefSeq" id="WP_102375795.1">
    <property type="nucleotide sequence ID" value="NZ_JBBNOP010000006.1"/>
</dbReference>
<evidence type="ECO:0000256" key="4">
    <source>
        <dbReference type="ARBA" id="ARBA00022679"/>
    </source>
</evidence>
<evidence type="ECO:0000256" key="6">
    <source>
        <dbReference type="ARBA" id="ARBA00022777"/>
    </source>
</evidence>
<dbReference type="SUPFAM" id="SSF55060">
    <property type="entry name" value="GHMP Kinase, C-terminal domain"/>
    <property type="match status" value="1"/>
</dbReference>
<dbReference type="Pfam" id="PF00288">
    <property type="entry name" value="GHMP_kinases_N"/>
    <property type="match status" value="1"/>
</dbReference>
<protein>
    <recommendedName>
        <fullName evidence="3 9">4-diphosphocytidyl-2-C-methyl-D-erythritol kinase</fullName>
        <shortName evidence="9">CMK</shortName>
        <ecNumber evidence="2 9">2.7.1.148</ecNumber>
    </recommendedName>
    <alternativeName>
        <fullName evidence="8 9">4-(cytidine-5'-diphospho)-2-C-methyl-D-erythritol kinase</fullName>
    </alternativeName>
</protein>
<keyword evidence="7 9" id="KW-0067">ATP-binding</keyword>
<dbReference type="Proteomes" id="UP001487305">
    <property type="component" value="Unassembled WGS sequence"/>
</dbReference>
<feature type="domain" description="GHMP kinase N-terminal" evidence="10">
    <location>
        <begin position="94"/>
        <end position="174"/>
    </location>
</feature>
<evidence type="ECO:0000256" key="1">
    <source>
        <dbReference type="ARBA" id="ARBA00009684"/>
    </source>
</evidence>
<dbReference type="PANTHER" id="PTHR43527:SF2">
    <property type="entry name" value="4-DIPHOSPHOCYTIDYL-2-C-METHYL-D-ERYTHRITOL KINASE, CHLOROPLASTIC"/>
    <property type="match status" value="1"/>
</dbReference>
<accession>A0ABV1JE98</accession>
<dbReference type="InterPro" id="IPR006204">
    <property type="entry name" value="GHMP_kinase_N_dom"/>
</dbReference>
<dbReference type="GO" id="GO:0050515">
    <property type="term" value="F:4-(cytidine 5'-diphospho)-2-C-methyl-D-erythritol kinase activity"/>
    <property type="evidence" value="ECO:0007669"/>
    <property type="project" value="UniProtKB-EC"/>
</dbReference>
<dbReference type="PIRSF" id="PIRSF010376">
    <property type="entry name" value="IspE"/>
    <property type="match status" value="1"/>
</dbReference>
<organism evidence="12 13">
    <name type="scientific">Raoultibacter massiliensis</name>
    <dbReference type="NCBI Taxonomy" id="1852371"/>
    <lineage>
        <taxon>Bacteria</taxon>
        <taxon>Bacillati</taxon>
        <taxon>Actinomycetota</taxon>
        <taxon>Coriobacteriia</taxon>
        <taxon>Eggerthellales</taxon>
        <taxon>Eggerthellaceae</taxon>
        <taxon>Raoultibacter</taxon>
    </lineage>
</organism>
<comment type="catalytic activity">
    <reaction evidence="9">
        <text>4-CDP-2-C-methyl-D-erythritol + ATP = 4-CDP-2-C-methyl-D-erythritol 2-phosphate + ADP + H(+)</text>
        <dbReference type="Rhea" id="RHEA:18437"/>
        <dbReference type="ChEBI" id="CHEBI:15378"/>
        <dbReference type="ChEBI" id="CHEBI:30616"/>
        <dbReference type="ChEBI" id="CHEBI:57823"/>
        <dbReference type="ChEBI" id="CHEBI:57919"/>
        <dbReference type="ChEBI" id="CHEBI:456216"/>
        <dbReference type="EC" id="2.7.1.148"/>
    </reaction>
</comment>
<comment type="function">
    <text evidence="9">Catalyzes the phosphorylation of the position 2 hydroxy group of 4-diphosphocytidyl-2C-methyl-D-erythritol.</text>
</comment>
<dbReference type="EMBL" id="JBBNOP010000006">
    <property type="protein sequence ID" value="MEQ3363012.1"/>
    <property type="molecule type" value="Genomic_DNA"/>
</dbReference>
<evidence type="ECO:0000256" key="7">
    <source>
        <dbReference type="ARBA" id="ARBA00022840"/>
    </source>
</evidence>
<proteinExistence type="inferred from homology"/>
<evidence type="ECO:0000313" key="12">
    <source>
        <dbReference type="EMBL" id="MEQ3363012.1"/>
    </source>
</evidence>
<comment type="caution">
    <text evidence="12">The sequence shown here is derived from an EMBL/GenBank/DDBJ whole genome shotgun (WGS) entry which is preliminary data.</text>
</comment>
<dbReference type="InterPro" id="IPR014721">
    <property type="entry name" value="Ribsml_uS5_D2-typ_fold_subgr"/>
</dbReference>
<feature type="domain" description="GHMP kinase C-terminal" evidence="11">
    <location>
        <begin position="244"/>
        <end position="299"/>
    </location>
</feature>
<name>A0ABV1JE98_9ACTN</name>
<evidence type="ECO:0000259" key="10">
    <source>
        <dbReference type="Pfam" id="PF00288"/>
    </source>
</evidence>
<comment type="pathway">
    <text evidence="9">Isoprenoid biosynthesis; isopentenyl diphosphate biosynthesis via DXP pathway; isopentenyl diphosphate from 1-deoxy-D-xylulose 5-phosphate: step 3/6.</text>
</comment>
<evidence type="ECO:0000256" key="8">
    <source>
        <dbReference type="ARBA" id="ARBA00032554"/>
    </source>
</evidence>
<dbReference type="PANTHER" id="PTHR43527">
    <property type="entry name" value="4-DIPHOSPHOCYTIDYL-2-C-METHYL-D-ERYTHRITOL KINASE, CHLOROPLASTIC"/>
    <property type="match status" value="1"/>
</dbReference>
<feature type="active site" evidence="9">
    <location>
        <position position="166"/>
    </location>
</feature>
<dbReference type="Pfam" id="PF08544">
    <property type="entry name" value="GHMP_kinases_C"/>
    <property type="match status" value="1"/>
</dbReference>
<dbReference type="EC" id="2.7.1.148" evidence="2 9"/>
<evidence type="ECO:0000259" key="11">
    <source>
        <dbReference type="Pfam" id="PF08544"/>
    </source>
</evidence>
<evidence type="ECO:0000256" key="9">
    <source>
        <dbReference type="HAMAP-Rule" id="MF_00061"/>
    </source>
</evidence>
<comment type="similarity">
    <text evidence="1 9">Belongs to the GHMP kinase family. IspE subfamily.</text>
</comment>
<dbReference type="InterPro" id="IPR036554">
    <property type="entry name" value="GHMP_kinase_C_sf"/>
</dbReference>
<keyword evidence="4 9" id="KW-0808">Transferase</keyword>
<dbReference type="HAMAP" id="MF_00061">
    <property type="entry name" value="IspE"/>
    <property type="match status" value="1"/>
</dbReference>
<sequence length="319" mass="33100">MNENAPMVVSDPLAAFEREGMVKLVAPAKTNLFLNIGEKRPDGYHEATTVMHALTLHDVLHMDCIAQGGGGLQIEVSCHAREGLEQLSIASEDNIVHKAIALLACKLGRSENELISVRIEKHIPHEAGLGGGSSDAAAALVGAAKLWGVDADAPEIREAACELGADVAFFLHGGCACLTGAGEVFHHTLDPMKKAAVLVKPEGGVSTSAAYIAFDADPVALDAADQEAALAAVCAEDVPLRNNLAAASESLLPGLAEMLAWLADQEGVEGSLMSGSGSAAFAVCATFDDACRIVAAARNRGWWARTTAFSSARAAVIPR</sequence>
<evidence type="ECO:0000313" key="13">
    <source>
        <dbReference type="Proteomes" id="UP001487305"/>
    </source>
</evidence>